<evidence type="ECO:0000313" key="11">
    <source>
        <dbReference type="Proteomes" id="UP001190700"/>
    </source>
</evidence>
<feature type="region of interest" description="Disordered" evidence="9">
    <location>
        <begin position="188"/>
        <end position="247"/>
    </location>
</feature>
<sequence>MAPSFGFTNKRGRVDWRLVDDVDVDRLLRGEPTQRELDDLEYTAKQVLPYYIEEDTDVDNQKSVDQLVRLAQMLQLAFEYESEQVVDANLKIDRLRGGESGGAEEELKYKQEEIEDLYKKIEDLNEDLRRAESSGSGDSQQIIRDLEQQLDEQRRLLEDEKDHVGRLEREQREDEDQRIELQDKLKAERNEVDRERKQREVATEESKDLKSEVQELRQEVERLKKQSGNKELDDKKKGDDLLQRNRDISRYQRDNKLLENKNVKLLAREKELEEEVQQVSADILTMEELQREMKVKEEELEMTVEELERERSELVAQTEELSAAVEEKMSLLEQFEVKFQQLYKEWEERLASKDAEMLAGMEEREKLLTELSRIQSEAEGSKVDEGEIRHRIDTREDKLQKLQAALVTAQQKEAMMADAYYELEKDVGKEVEVALEKQRAKLKSLEVENTRLKKGVDSERNNFSRLDNNLVRTQQELEEALSRMQQYEAGVYGLPEAMREIKKLKKDLKAAEEHQQSTVRKMNALSEQLEDLAEQNTYLREEAGIPGDKVLELEDYRGKAKVETSSLRALNAQLEREVTDLEEERRKLRVELRYRAKWYGENAAKLGLTPNQLSLLEDFADDMRLGDGMGDSEVVSKLEDQVRNLQERLAQLVVEQPELLNKAGGTKAVDTGALKEMQQKLSMAQVDSAVMQENIVTARRENEQLTAQNQKLSSQVVKALERILGARPAEDTLRPRLERIISDLEKAMRDPSTAPLAGGAEVGGVTRLSGESLRLSADQGGGGGGGGGAGLVGVAALQEMASAMEQLRTERDKLKAELDAGTAGERPSTVTVIGDAPMLEERLPNVELTEEEVMTKHSLELQLIECLQEQSKKEERLEKIMAEVARYKELLQQAGDQRGLLYREHVRLRADWRTERETLAQKLQKAEGLAQEAAVELQENRRLVERLKASTNSDLKRELVGVTNKLTLVQVKEVRLERVLNATSTAERAHLALKQELMEDMEELLTITQERTGELSRQATSANTRVDLLQQDIDMCVPREMFDSTQEMLREMQMKYKRLMVERTDQVVGELKAENATEDLNRLQVELTAAMDECAHHKERAHQLDQALKAETRADDPLAAYKAANVQLKVELESANRQSDYDAKERQRLEEAKKELEQELKEMGRQLSQMSSQLHAAQEAETDHLRRLATSVTLERYRMDALQTQELQQRLVTLEAEAHKERDRAGVAEAQLHRTVTSQHMRNLELNGLREAMRKMEAVSDHHAEIGKLHEELLRMRTKELQLKHTTARAEAHRDRAEGERDRLAKRLADRESQFFGMQRDVRGVLREHESALQRIEHTARGRVESRKAAEWSQALLDLRERHRGLQGEMAQMREEKADLREQLAAAEARVDQAAHVKRLLAESNVPDALAQNVQLSEQILQLRLSESKLLREAHMLNEQVHFLHKVDEEREVNVQRIEEEALRARVEAEQKIDTVTRRMRQLQADLLEAKRALNPEEGKSDGVGKVAVESLTSRKLATMDQPKLAEAIEDNQELLMEQLESIKSLKLEQQELKHNYDQARLDHLATKEVLQAVQQEKLDLEQRLNAWTLEVQKGTSSAEDSAIEQVTAVAQATMKRLMAQVEEKEREVREVRESLAKVRQDNVVQRKKDMEEIERLNELLFSKNNAGIQELYGALHNDPKQESLSAMMQASRQPSTRSNKADPPASPSASQKLALDKTYQDLCAQLSDREGEIEVLRNQLEQAGAKYDLLQARLEEQVRSKEAEIERLVQEIEREKVRGPSKIMESLVAKLKTQLNGKDKRLAQLKEAIKQLEARLIDTMKANATDDIQGSYVKSTEAQAAQAQAMQEQVTEMKDKLQRAKEEVTRGKKLLEGKERELEKVTDELNRSETAAKQLSADLTKERRSVRSTRVRADRKEFKTTMLKEEDKGRVEELEKRVNVLQAQNQKLSRLLKSEGTEVRASLEAGLANSDPLLHTRLQAQVTEKEATIAKLTAHLEQARAAATGVLSKPALPSARKGSMLAGNQALERWEEDKKLQKKVDLLRKKLEEKMRTLEAAEKTSARQQQNILELQKDRSTLNSRVRGLQLKLGRPEGPSAGAAGLAAGVHEELRKAEAELQVAERENQHLQRVVQVDQAQRIQQLEEQLRHARSGASAHDAPSTTARRGGGGEEELEEEAARLKDQLLSADAVNLELKFEREQAVLRATKLEERLQRLQASRADGGMDAPEPRTRGGGKPHEAAAKVAELEEVVVALKRVVEKLRSENESLKKGASTNRQYMAAVNKVKELKKRVEGLEEQNGALQRGETAGQKEIAQRTTMLEELNADLRRQLRQAEAGAKSQPSTAEVAELRAEVDQLEKNLQAKARAVSALQRQLEEADREMEHLKSAAAAPRMAPAGERAKEELAAARGRINSLQQDLAVCQTENRDLKNELNAFDPAFFDEIEDLKHDHHELSRVVEQYERQLKKYSEEFGVPFRPAR</sequence>
<feature type="coiled-coil region" evidence="8">
    <location>
        <begin position="870"/>
        <end position="950"/>
    </location>
</feature>
<feature type="coiled-coil region" evidence="8">
    <location>
        <begin position="2348"/>
        <end position="2472"/>
    </location>
</feature>
<keyword evidence="3" id="KW-0963">Cytoplasm</keyword>
<keyword evidence="11" id="KW-1185">Reference proteome</keyword>
<evidence type="ECO:0000313" key="10">
    <source>
        <dbReference type="EMBL" id="KAK3238116.1"/>
    </source>
</evidence>
<protein>
    <recommendedName>
        <fullName evidence="12">Centrosomal protein of 290kDa coiled-coil region domain-containing protein</fullName>
    </recommendedName>
</protein>
<feature type="coiled-coil region" evidence="8">
    <location>
        <begin position="2245"/>
        <end position="2306"/>
    </location>
</feature>
<evidence type="ECO:0008006" key="12">
    <source>
        <dbReference type="Google" id="ProtNLM"/>
    </source>
</evidence>
<feature type="coiled-coil region" evidence="8">
    <location>
        <begin position="797"/>
        <end position="824"/>
    </location>
</feature>
<feature type="region of interest" description="Disordered" evidence="9">
    <location>
        <begin position="2144"/>
        <end position="2176"/>
    </location>
</feature>
<evidence type="ECO:0000256" key="9">
    <source>
        <dbReference type="SAM" id="MobiDB-lite"/>
    </source>
</evidence>
<accession>A0AAE0ERP2</accession>
<feature type="region of interest" description="Disordered" evidence="9">
    <location>
        <begin position="1684"/>
        <end position="1713"/>
    </location>
</feature>
<evidence type="ECO:0000256" key="4">
    <source>
        <dbReference type="ARBA" id="ARBA00022794"/>
    </source>
</evidence>
<dbReference type="GO" id="GO:0030030">
    <property type="term" value="P:cell projection organization"/>
    <property type="evidence" value="ECO:0007669"/>
    <property type="project" value="UniProtKB-KW"/>
</dbReference>
<dbReference type="PANTHER" id="PTHR18879:SF20">
    <property type="entry name" value="CENTROSOMAL PROTEIN OF 290 KDA"/>
    <property type="match status" value="1"/>
</dbReference>
<feature type="coiled-coil region" evidence="8">
    <location>
        <begin position="635"/>
        <end position="722"/>
    </location>
</feature>
<feature type="region of interest" description="Disordered" evidence="9">
    <location>
        <begin position="2216"/>
        <end position="2238"/>
    </location>
</feature>
<comment type="caution">
    <text evidence="10">The sequence shown here is derived from an EMBL/GenBank/DDBJ whole genome shotgun (WGS) entry which is preliminary data.</text>
</comment>
<keyword evidence="7" id="KW-0966">Cell projection</keyword>
<proteinExistence type="predicted"/>
<evidence type="ECO:0000256" key="6">
    <source>
        <dbReference type="ARBA" id="ARBA00023212"/>
    </source>
</evidence>
<feature type="coiled-coil region" evidence="8">
    <location>
        <begin position="2034"/>
        <end position="2075"/>
    </location>
</feature>
<feature type="region of interest" description="Disordered" evidence="9">
    <location>
        <begin position="1895"/>
        <end position="1914"/>
    </location>
</feature>
<feature type="coiled-coil region" evidence="8">
    <location>
        <begin position="2104"/>
        <end position="2138"/>
    </location>
</feature>
<feature type="coiled-coil region" evidence="8">
    <location>
        <begin position="1526"/>
        <end position="1642"/>
    </location>
</feature>
<keyword evidence="6" id="KW-0206">Cytoskeleton</keyword>
<evidence type="ECO:0000256" key="1">
    <source>
        <dbReference type="ARBA" id="ARBA00004120"/>
    </source>
</evidence>
<dbReference type="EMBL" id="LGRX02034331">
    <property type="protein sequence ID" value="KAK3238116.1"/>
    <property type="molecule type" value="Genomic_DNA"/>
</dbReference>
<dbReference type="PANTHER" id="PTHR18879">
    <property type="entry name" value="CENTROSOMAL PROTEIN OF 290 KDA"/>
    <property type="match status" value="1"/>
</dbReference>
<feature type="compositionally biased region" description="Polar residues" evidence="9">
    <location>
        <begin position="1684"/>
        <end position="1699"/>
    </location>
</feature>
<evidence type="ECO:0000256" key="2">
    <source>
        <dbReference type="ARBA" id="ARBA00004300"/>
    </source>
</evidence>
<feature type="coiled-coil region" evidence="8">
    <location>
        <begin position="392"/>
        <end position="591"/>
    </location>
</feature>
<feature type="coiled-coil region" evidence="8">
    <location>
        <begin position="1356"/>
        <end position="1397"/>
    </location>
</feature>
<comment type="subcellular location">
    <subcellularLocation>
        <location evidence="1">Cytoplasm</location>
        <location evidence="1">Cytoskeleton</location>
        <location evidence="1">Cilium basal body</location>
    </subcellularLocation>
    <subcellularLocation>
        <location evidence="2">Cytoplasm</location>
        <location evidence="2">Cytoskeleton</location>
        <location evidence="2">Microtubule organizing center</location>
        <location evidence="2">Centrosome</location>
    </subcellularLocation>
</comment>
<evidence type="ECO:0000256" key="7">
    <source>
        <dbReference type="ARBA" id="ARBA00023273"/>
    </source>
</evidence>
<feature type="coiled-coil region" evidence="8">
    <location>
        <begin position="1925"/>
        <end position="1952"/>
    </location>
</feature>
<evidence type="ECO:0000256" key="5">
    <source>
        <dbReference type="ARBA" id="ARBA00023054"/>
    </source>
</evidence>
<dbReference type="Proteomes" id="UP001190700">
    <property type="component" value="Unassembled WGS sequence"/>
</dbReference>
<feature type="coiled-coil region" evidence="8">
    <location>
        <begin position="1073"/>
        <end position="1180"/>
    </location>
</feature>
<feature type="coiled-coil region" evidence="8">
    <location>
        <begin position="1287"/>
        <end position="1314"/>
    </location>
</feature>
<feature type="coiled-coil region" evidence="8">
    <location>
        <begin position="1455"/>
        <end position="1493"/>
    </location>
</feature>
<gene>
    <name evidence="10" type="ORF">CYMTET_51864</name>
</gene>
<evidence type="ECO:0000256" key="8">
    <source>
        <dbReference type="SAM" id="Coils"/>
    </source>
</evidence>
<keyword evidence="4" id="KW-0970">Cilium biogenesis/degradation</keyword>
<feature type="compositionally biased region" description="Basic and acidic residues" evidence="9">
    <location>
        <begin position="2228"/>
        <end position="2238"/>
    </location>
</feature>
<keyword evidence="5 8" id="KW-0175">Coiled coil</keyword>
<organism evidence="10 11">
    <name type="scientific">Cymbomonas tetramitiformis</name>
    <dbReference type="NCBI Taxonomy" id="36881"/>
    <lineage>
        <taxon>Eukaryota</taxon>
        <taxon>Viridiplantae</taxon>
        <taxon>Chlorophyta</taxon>
        <taxon>Pyramimonadophyceae</taxon>
        <taxon>Pyramimonadales</taxon>
        <taxon>Pyramimonadaceae</taxon>
        <taxon>Cymbomonas</taxon>
    </lineage>
</organism>
<dbReference type="InterPro" id="IPR026201">
    <property type="entry name" value="Cep290"/>
</dbReference>
<reference evidence="10 11" key="1">
    <citation type="journal article" date="2015" name="Genome Biol. Evol.">
        <title>Comparative Genomics of a Bacterivorous Green Alga Reveals Evolutionary Causalities and Consequences of Phago-Mixotrophic Mode of Nutrition.</title>
        <authorList>
            <person name="Burns J.A."/>
            <person name="Paasch A."/>
            <person name="Narechania A."/>
            <person name="Kim E."/>
        </authorList>
    </citation>
    <scope>NUCLEOTIDE SEQUENCE [LARGE SCALE GENOMIC DNA]</scope>
    <source>
        <strain evidence="10 11">PLY_AMNH</strain>
    </source>
</reference>
<feature type="compositionally biased region" description="Basic and acidic residues" evidence="9">
    <location>
        <begin position="1900"/>
        <end position="1914"/>
    </location>
</feature>
<name>A0AAE0ERP2_9CHLO</name>
<evidence type="ECO:0000256" key="3">
    <source>
        <dbReference type="ARBA" id="ARBA00022490"/>
    </source>
</evidence>